<evidence type="ECO:0000313" key="2">
    <source>
        <dbReference type="Proteomes" id="UP000019140"/>
    </source>
</evidence>
<evidence type="ECO:0008006" key="3">
    <source>
        <dbReference type="Google" id="ProtNLM"/>
    </source>
</evidence>
<protein>
    <recommendedName>
        <fullName evidence="3">Zinc ABC transporter substrate-binding protein</fullName>
    </recommendedName>
</protein>
<dbReference type="HOGENOM" id="CLU_016838_1_2_7"/>
<dbReference type="PANTHER" id="PTHR42953:SF2">
    <property type="entry name" value="ADHESION PROTEIN"/>
    <property type="match status" value="1"/>
</dbReference>
<dbReference type="Gene3D" id="3.40.50.1980">
    <property type="entry name" value="Nitrogenase molybdenum iron protein domain"/>
    <property type="match status" value="2"/>
</dbReference>
<dbReference type="PANTHER" id="PTHR42953">
    <property type="entry name" value="HIGH-AFFINITY ZINC UPTAKE SYSTEM PROTEIN ZNUA-RELATED"/>
    <property type="match status" value="1"/>
</dbReference>
<name>W4MHX1_9BACT</name>
<accession>W4MHX1</accession>
<dbReference type="Pfam" id="PF01297">
    <property type="entry name" value="ZnuA"/>
    <property type="match status" value="1"/>
</dbReference>
<proteinExistence type="predicted"/>
<dbReference type="AlphaFoldDB" id="W4MHX1"/>
<organism evidence="1 2">
    <name type="scientific">Candidatus Entotheonella gemina</name>
    <dbReference type="NCBI Taxonomy" id="1429439"/>
    <lineage>
        <taxon>Bacteria</taxon>
        <taxon>Pseudomonadati</taxon>
        <taxon>Nitrospinota/Tectimicrobiota group</taxon>
        <taxon>Candidatus Tectimicrobiota</taxon>
        <taxon>Candidatus Entotheonellia</taxon>
        <taxon>Candidatus Entotheonellales</taxon>
        <taxon>Candidatus Entotheonellaceae</taxon>
        <taxon>Candidatus Entotheonella</taxon>
    </lineage>
</organism>
<dbReference type="InterPro" id="IPR050492">
    <property type="entry name" value="Bact_metal-bind_prot9"/>
</dbReference>
<dbReference type="InterPro" id="IPR006127">
    <property type="entry name" value="ZnuA-like"/>
</dbReference>
<sequence>MKLNWQNTRVLLLLSVVLIWSLPGHAIAAALRIVGSSTDLIAIAKEIGKDRVSVYSPFPGSQEPELWVEEVFPSWIVKASRADMYIRIGLFADVWAEALIADARNPRIDPGAPGYVDASAGVGVLEVPSGSVSRSLGEIHIQGNPHYLLDPFNAKTVADNILRGLVAISPQDAAFFEANAADFKRRIDEAVPQWLDMAAPLRGMKLAAYHKTWSYFFNRFGLDVVGYVEPKPGIEPSPQDIRSLTAAMVRAKADLIIHAPVYNPKLPQAVARQVSEQLGSPVKVLKLPAHVGGVREVKNYFDLFPYVIGALIKAVK</sequence>
<dbReference type="EMBL" id="AZHX01000011">
    <property type="protein sequence ID" value="ETX09292.1"/>
    <property type="molecule type" value="Genomic_DNA"/>
</dbReference>
<comment type="caution">
    <text evidence="1">The sequence shown here is derived from an EMBL/GenBank/DDBJ whole genome shotgun (WGS) entry which is preliminary data.</text>
</comment>
<keyword evidence="2" id="KW-1185">Reference proteome</keyword>
<dbReference type="GO" id="GO:0030001">
    <property type="term" value="P:metal ion transport"/>
    <property type="evidence" value="ECO:0007669"/>
    <property type="project" value="InterPro"/>
</dbReference>
<dbReference type="SUPFAM" id="SSF53807">
    <property type="entry name" value="Helical backbone' metal receptor"/>
    <property type="match status" value="1"/>
</dbReference>
<evidence type="ECO:0000313" key="1">
    <source>
        <dbReference type="EMBL" id="ETX09292.1"/>
    </source>
</evidence>
<dbReference type="GO" id="GO:0046872">
    <property type="term" value="F:metal ion binding"/>
    <property type="evidence" value="ECO:0007669"/>
    <property type="project" value="InterPro"/>
</dbReference>
<dbReference type="Proteomes" id="UP000019140">
    <property type="component" value="Unassembled WGS sequence"/>
</dbReference>
<gene>
    <name evidence="1" type="ORF">ETSY2_00320</name>
</gene>
<reference evidence="1 2" key="1">
    <citation type="journal article" date="2014" name="Nature">
        <title>An environmental bacterial taxon with a large and distinct metabolic repertoire.</title>
        <authorList>
            <person name="Wilson M.C."/>
            <person name="Mori T."/>
            <person name="Ruckert C."/>
            <person name="Uria A.R."/>
            <person name="Helf M.J."/>
            <person name="Takada K."/>
            <person name="Gernert C."/>
            <person name="Steffens U.A."/>
            <person name="Heycke N."/>
            <person name="Schmitt S."/>
            <person name="Rinke C."/>
            <person name="Helfrich E.J."/>
            <person name="Brachmann A.O."/>
            <person name="Gurgui C."/>
            <person name="Wakimoto T."/>
            <person name="Kracht M."/>
            <person name="Crusemann M."/>
            <person name="Hentschel U."/>
            <person name="Abe I."/>
            <person name="Matsunaga S."/>
            <person name="Kalinowski J."/>
            <person name="Takeyama H."/>
            <person name="Piel J."/>
        </authorList>
    </citation>
    <scope>NUCLEOTIDE SEQUENCE [LARGE SCALE GENOMIC DNA]</scope>
    <source>
        <strain evidence="2">TSY2</strain>
    </source>
</reference>